<sequence>MKAAVITTVGDAFAIRDDLELDRPGADEVLVDVKASGLCHSDYYVATTEIGQSLPAVLGHEVSGVVIEVGANVVGFAAGDHVVACLAGFCGRCDRCLSGRSNLCRNYPAGTQRSPGDRSRLTLGGEAIAQFSEVSGFAERVLLHQNNAVVIPHDVPFPQAAILGCGVTTGAGSAIRSAGVRVGEDVAVIGCGGVGLNTIQGAALAGARKVIAVDIQPTKLELASTKFGATHTVNAADQDAVEAVRELTAGGVDHAFEVIGGIPRTLEQAVEMLAPGGTAYIVGAQPPTSALAMPAANFLFQKTGLRGVFMGSTNFKVDIPLYAELYLQGRFNLDDLISRTIRLDEINEAYADLAGGNVARSMITSF</sequence>
<dbReference type="FunFam" id="3.40.50.720:FF:000003">
    <property type="entry name" value="S-(hydroxymethyl)glutathione dehydrogenase"/>
    <property type="match status" value="1"/>
</dbReference>
<feature type="domain" description="Enoyl reductase (ER)" evidence="8">
    <location>
        <begin position="10"/>
        <end position="363"/>
    </location>
</feature>
<evidence type="ECO:0000313" key="10">
    <source>
        <dbReference type="Proteomes" id="UP000466517"/>
    </source>
</evidence>
<keyword evidence="5" id="KW-0560">Oxidoreductase</keyword>
<evidence type="ECO:0000256" key="2">
    <source>
        <dbReference type="ARBA" id="ARBA00008072"/>
    </source>
</evidence>
<dbReference type="InterPro" id="IPR036291">
    <property type="entry name" value="NAD(P)-bd_dom_sf"/>
</dbReference>
<keyword evidence="10" id="KW-1185">Reference proteome</keyword>
<dbReference type="GO" id="GO:0046294">
    <property type="term" value="P:formaldehyde catabolic process"/>
    <property type="evidence" value="ECO:0007669"/>
    <property type="project" value="TreeGrafter"/>
</dbReference>
<dbReference type="KEGG" id="mmag:MMAD_55040"/>
<evidence type="ECO:0000313" key="9">
    <source>
        <dbReference type="EMBL" id="BBZ31209.1"/>
    </source>
</evidence>
<reference evidence="9 10" key="1">
    <citation type="journal article" date="2019" name="Emerg. Microbes Infect.">
        <title>Comprehensive subspecies identification of 175 nontuberculous mycobacteria species based on 7547 genomic profiles.</title>
        <authorList>
            <person name="Matsumoto Y."/>
            <person name="Kinjo T."/>
            <person name="Motooka D."/>
            <person name="Nabeya D."/>
            <person name="Jung N."/>
            <person name="Uechi K."/>
            <person name="Horii T."/>
            <person name="Iida T."/>
            <person name="Fujita J."/>
            <person name="Nakamura S."/>
        </authorList>
    </citation>
    <scope>NUCLEOTIDE SEQUENCE [LARGE SCALE GENOMIC DNA]</scope>
    <source>
        <strain evidence="9 10">JCM 13574</strain>
        <plasmid evidence="10">pjcm13574 dna</plasmid>
    </source>
</reference>
<dbReference type="Gene3D" id="3.40.50.720">
    <property type="entry name" value="NAD(P)-binding Rossmann-like Domain"/>
    <property type="match status" value="1"/>
</dbReference>
<proteinExistence type="inferred from homology"/>
<accession>A0A7I7XPP5</accession>
<dbReference type="SUPFAM" id="SSF50129">
    <property type="entry name" value="GroES-like"/>
    <property type="match status" value="2"/>
</dbReference>
<keyword evidence="6" id="KW-0520">NAD</keyword>
<comment type="cofactor">
    <cofactor evidence="1 7">
        <name>Zn(2+)</name>
        <dbReference type="ChEBI" id="CHEBI:29105"/>
    </cofactor>
</comment>
<evidence type="ECO:0000256" key="3">
    <source>
        <dbReference type="ARBA" id="ARBA00022723"/>
    </source>
</evidence>
<evidence type="ECO:0000256" key="5">
    <source>
        <dbReference type="ARBA" id="ARBA00023002"/>
    </source>
</evidence>
<dbReference type="GO" id="GO:0008270">
    <property type="term" value="F:zinc ion binding"/>
    <property type="evidence" value="ECO:0007669"/>
    <property type="project" value="InterPro"/>
</dbReference>
<dbReference type="SUPFAM" id="SSF51735">
    <property type="entry name" value="NAD(P)-binding Rossmann-fold domains"/>
    <property type="match status" value="1"/>
</dbReference>
<dbReference type="InterPro" id="IPR013149">
    <property type="entry name" value="ADH-like_C"/>
</dbReference>
<dbReference type="PROSITE" id="PS00059">
    <property type="entry name" value="ADH_ZINC"/>
    <property type="match status" value="1"/>
</dbReference>
<dbReference type="Gene3D" id="3.90.180.10">
    <property type="entry name" value="Medium-chain alcohol dehydrogenases, catalytic domain"/>
    <property type="match status" value="1"/>
</dbReference>
<evidence type="ECO:0000259" key="8">
    <source>
        <dbReference type="SMART" id="SM00829"/>
    </source>
</evidence>
<gene>
    <name evidence="9" type="ORF">MMAD_55040</name>
</gene>
<protein>
    <submittedName>
        <fullName evidence="9">Alcohol dehydrogenase</fullName>
    </submittedName>
</protein>
<keyword evidence="3 7" id="KW-0479">Metal-binding</keyword>
<dbReference type="Proteomes" id="UP000466517">
    <property type="component" value="Plasmid pJCM13574"/>
</dbReference>
<keyword evidence="4 7" id="KW-0862">Zinc</keyword>
<organism evidence="9 10">
    <name type="scientific">Mycolicibacterium madagascariense</name>
    <dbReference type="NCBI Taxonomy" id="212765"/>
    <lineage>
        <taxon>Bacteria</taxon>
        <taxon>Bacillati</taxon>
        <taxon>Actinomycetota</taxon>
        <taxon>Actinomycetes</taxon>
        <taxon>Mycobacteriales</taxon>
        <taxon>Mycobacteriaceae</taxon>
        <taxon>Mycolicibacterium</taxon>
    </lineage>
</organism>
<dbReference type="AlphaFoldDB" id="A0A7I7XPP5"/>
<dbReference type="PANTHER" id="PTHR43880:SF12">
    <property type="entry name" value="ALCOHOL DEHYDROGENASE CLASS-3"/>
    <property type="match status" value="1"/>
</dbReference>
<geneLocation type="plasmid" evidence="10">
    <name>pjcm13574 dna</name>
</geneLocation>
<evidence type="ECO:0000256" key="1">
    <source>
        <dbReference type="ARBA" id="ARBA00001947"/>
    </source>
</evidence>
<dbReference type="EMBL" id="AP022611">
    <property type="protein sequence ID" value="BBZ31209.1"/>
    <property type="molecule type" value="Genomic_DNA"/>
</dbReference>
<dbReference type="GO" id="GO:0005829">
    <property type="term" value="C:cytosol"/>
    <property type="evidence" value="ECO:0007669"/>
    <property type="project" value="TreeGrafter"/>
</dbReference>
<dbReference type="InterPro" id="IPR020843">
    <property type="entry name" value="ER"/>
</dbReference>
<keyword evidence="9" id="KW-0614">Plasmid</keyword>
<dbReference type="CDD" id="cd08279">
    <property type="entry name" value="Zn_ADH_class_III"/>
    <property type="match status" value="1"/>
</dbReference>
<evidence type="ECO:0000256" key="4">
    <source>
        <dbReference type="ARBA" id="ARBA00022833"/>
    </source>
</evidence>
<dbReference type="InterPro" id="IPR002328">
    <property type="entry name" value="ADH_Zn_CS"/>
</dbReference>
<comment type="similarity">
    <text evidence="2 7">Belongs to the zinc-containing alcohol dehydrogenase family.</text>
</comment>
<dbReference type="InterPro" id="IPR013154">
    <property type="entry name" value="ADH-like_N"/>
</dbReference>
<dbReference type="Pfam" id="PF00107">
    <property type="entry name" value="ADH_zinc_N"/>
    <property type="match status" value="1"/>
</dbReference>
<evidence type="ECO:0000256" key="7">
    <source>
        <dbReference type="RuleBase" id="RU361277"/>
    </source>
</evidence>
<evidence type="ECO:0000256" key="6">
    <source>
        <dbReference type="ARBA" id="ARBA00023027"/>
    </source>
</evidence>
<name>A0A7I7XPP5_9MYCO</name>
<dbReference type="PANTHER" id="PTHR43880">
    <property type="entry name" value="ALCOHOL DEHYDROGENASE"/>
    <property type="match status" value="1"/>
</dbReference>
<dbReference type="GO" id="GO:0051903">
    <property type="term" value="F:S-(hydroxymethyl)glutathione dehydrogenase [NAD(P)+] activity"/>
    <property type="evidence" value="ECO:0007669"/>
    <property type="project" value="TreeGrafter"/>
</dbReference>
<dbReference type="InterPro" id="IPR011032">
    <property type="entry name" value="GroES-like_sf"/>
</dbReference>
<dbReference type="Pfam" id="PF08240">
    <property type="entry name" value="ADH_N"/>
    <property type="match status" value="1"/>
</dbReference>
<dbReference type="SMART" id="SM00829">
    <property type="entry name" value="PKS_ER"/>
    <property type="match status" value="1"/>
</dbReference>